<feature type="transmembrane region" description="Helical" evidence="8">
    <location>
        <begin position="196"/>
        <end position="217"/>
    </location>
</feature>
<dbReference type="PROSITE" id="PS50850">
    <property type="entry name" value="MFS"/>
    <property type="match status" value="1"/>
</dbReference>
<evidence type="ECO:0000256" key="2">
    <source>
        <dbReference type="ARBA" id="ARBA00022448"/>
    </source>
</evidence>
<feature type="transmembrane region" description="Helical" evidence="8">
    <location>
        <begin position="390"/>
        <end position="411"/>
    </location>
</feature>
<dbReference type="GO" id="GO:0046677">
    <property type="term" value="P:response to antibiotic"/>
    <property type="evidence" value="ECO:0007669"/>
    <property type="project" value="UniProtKB-KW"/>
</dbReference>
<dbReference type="PANTHER" id="PTHR42718">
    <property type="entry name" value="MAJOR FACILITATOR SUPERFAMILY MULTIDRUG TRANSPORTER MFSC"/>
    <property type="match status" value="1"/>
</dbReference>
<feature type="transmembrane region" description="Helical" evidence="8">
    <location>
        <begin position="229"/>
        <end position="248"/>
    </location>
</feature>
<feature type="domain" description="Major facilitator superfamily (MFS) profile" evidence="9">
    <location>
        <begin position="43"/>
        <end position="490"/>
    </location>
</feature>
<sequence>MSACSGEALSPSSSPRSAPAEPVAVACPDAPGSAVPVLVRYAPLAVLSAAAGLDAGGVAVLNSALPSMGTHFGTSAQNLSWAVTGYALAFAGLLLWGGALADRLRRRRVLAWGLVTVAAGAVLALVAPAFWLVVAGRVLQGAGAAITMPAATALLTSVYPSGPMRSRALGVFSAAQAGCYGAGLVLGGVITSALGWRWVFALQALAAVLTAVAAVRWLPRGTRHRRTRLDRTGTGALVAAIVLIVLSADTGSRTGGGPLAGVLLAAAAVSGYVWSRRGRSRDGDAVVLDRGLLRLPGVRTATAVAGAFYFCVTGTLFLLPLYLQQVRGMSPASSGLAILPVSLAVAAAALLSGRLMKSYGPRPLLASGIVLTAGGVLLWCTVGAHSPYAGAVLAGLIVTGIGQGVAFPALTATGLRDVPGRAHGTASALTTTALQLGSAVGPTVLAGAGAGAGQAVGAGGGDALSLSGFHFAFAAAAGFLLLVGLPAAARLGGTATPG</sequence>
<evidence type="ECO:0000256" key="8">
    <source>
        <dbReference type="SAM" id="Phobius"/>
    </source>
</evidence>
<dbReference type="Proteomes" id="UP000326505">
    <property type="component" value="Chromosome"/>
</dbReference>
<accession>A0A5P2X2P1</accession>
<evidence type="ECO:0000313" key="10">
    <source>
        <dbReference type="EMBL" id="QEV57549.1"/>
    </source>
</evidence>
<name>A0A5P2X2P1_STRST</name>
<evidence type="ECO:0000256" key="1">
    <source>
        <dbReference type="ARBA" id="ARBA00004651"/>
    </source>
</evidence>
<evidence type="ECO:0000256" key="6">
    <source>
        <dbReference type="ARBA" id="ARBA00023251"/>
    </source>
</evidence>
<dbReference type="Gene3D" id="1.20.1720.10">
    <property type="entry name" value="Multidrug resistance protein D"/>
    <property type="match status" value="1"/>
</dbReference>
<keyword evidence="2" id="KW-0813">Transport</keyword>
<evidence type="ECO:0000259" key="9">
    <source>
        <dbReference type="PROSITE" id="PS50850"/>
    </source>
</evidence>
<dbReference type="PANTHER" id="PTHR42718:SF9">
    <property type="entry name" value="MAJOR FACILITATOR SUPERFAMILY MULTIDRUG TRANSPORTER MFSC"/>
    <property type="match status" value="1"/>
</dbReference>
<dbReference type="InterPro" id="IPR011701">
    <property type="entry name" value="MFS"/>
</dbReference>
<comment type="subcellular location">
    <subcellularLocation>
        <location evidence="1">Cell membrane</location>
        <topology evidence="1">Multi-pass membrane protein</topology>
    </subcellularLocation>
</comment>
<feature type="region of interest" description="Disordered" evidence="7">
    <location>
        <begin position="1"/>
        <end position="22"/>
    </location>
</feature>
<dbReference type="InterPro" id="IPR036259">
    <property type="entry name" value="MFS_trans_sf"/>
</dbReference>
<feature type="transmembrane region" description="Helical" evidence="8">
    <location>
        <begin position="109"/>
        <end position="132"/>
    </location>
</feature>
<feature type="transmembrane region" description="Helical" evidence="8">
    <location>
        <begin position="79"/>
        <end position="97"/>
    </location>
</feature>
<keyword evidence="6" id="KW-0046">Antibiotic resistance</keyword>
<dbReference type="KEGG" id="sspb:CP982_01445"/>
<feature type="transmembrane region" description="Helical" evidence="8">
    <location>
        <begin position="168"/>
        <end position="190"/>
    </location>
</feature>
<dbReference type="OrthoDB" id="4325372at2"/>
<dbReference type="AlphaFoldDB" id="A0A5P2X2P1"/>
<dbReference type="InterPro" id="IPR020846">
    <property type="entry name" value="MFS_dom"/>
</dbReference>
<reference evidence="10 11" key="1">
    <citation type="submission" date="2017-09" db="EMBL/GenBank/DDBJ databases">
        <authorList>
            <person name="Lee N."/>
            <person name="Cho B.-K."/>
        </authorList>
    </citation>
    <scope>NUCLEOTIDE SEQUENCE [LARGE SCALE GENOMIC DNA]</scope>
    <source>
        <strain evidence="10 11">ATCC 27465</strain>
    </source>
</reference>
<keyword evidence="5 8" id="KW-0472">Membrane</keyword>
<evidence type="ECO:0000256" key="3">
    <source>
        <dbReference type="ARBA" id="ARBA00022692"/>
    </source>
</evidence>
<feature type="transmembrane region" description="Helical" evidence="8">
    <location>
        <begin position="364"/>
        <end position="384"/>
    </location>
</feature>
<evidence type="ECO:0000256" key="5">
    <source>
        <dbReference type="ARBA" id="ARBA00023136"/>
    </source>
</evidence>
<dbReference type="Pfam" id="PF07690">
    <property type="entry name" value="MFS_1"/>
    <property type="match status" value="1"/>
</dbReference>
<feature type="transmembrane region" description="Helical" evidence="8">
    <location>
        <begin position="138"/>
        <end position="156"/>
    </location>
</feature>
<feature type="transmembrane region" description="Helical" evidence="8">
    <location>
        <begin position="469"/>
        <end position="489"/>
    </location>
</feature>
<evidence type="ECO:0000256" key="7">
    <source>
        <dbReference type="SAM" id="MobiDB-lite"/>
    </source>
</evidence>
<dbReference type="SUPFAM" id="SSF103473">
    <property type="entry name" value="MFS general substrate transporter"/>
    <property type="match status" value="1"/>
</dbReference>
<proteinExistence type="predicted"/>
<feature type="transmembrane region" description="Helical" evidence="8">
    <location>
        <begin position="300"/>
        <end position="323"/>
    </location>
</feature>
<dbReference type="GO" id="GO:0005886">
    <property type="term" value="C:plasma membrane"/>
    <property type="evidence" value="ECO:0007669"/>
    <property type="project" value="UniProtKB-SubCell"/>
</dbReference>
<organism evidence="10 11">
    <name type="scientific">Streptomyces spectabilis</name>
    <dbReference type="NCBI Taxonomy" id="68270"/>
    <lineage>
        <taxon>Bacteria</taxon>
        <taxon>Bacillati</taxon>
        <taxon>Actinomycetota</taxon>
        <taxon>Actinomycetes</taxon>
        <taxon>Kitasatosporales</taxon>
        <taxon>Streptomycetaceae</taxon>
        <taxon>Streptomyces</taxon>
    </lineage>
</organism>
<keyword evidence="4 8" id="KW-1133">Transmembrane helix</keyword>
<gene>
    <name evidence="10" type="ORF">CP982_01445</name>
</gene>
<feature type="transmembrane region" description="Helical" evidence="8">
    <location>
        <begin position="335"/>
        <end position="352"/>
    </location>
</feature>
<protein>
    <submittedName>
        <fullName evidence="10">MFS transporter</fullName>
    </submittedName>
</protein>
<dbReference type="EMBL" id="CP023690">
    <property type="protein sequence ID" value="QEV57549.1"/>
    <property type="molecule type" value="Genomic_DNA"/>
</dbReference>
<dbReference type="Gene3D" id="1.20.1250.20">
    <property type="entry name" value="MFS general substrate transporter like domains"/>
    <property type="match status" value="1"/>
</dbReference>
<evidence type="ECO:0000313" key="11">
    <source>
        <dbReference type="Proteomes" id="UP000326505"/>
    </source>
</evidence>
<dbReference type="GO" id="GO:0022857">
    <property type="term" value="F:transmembrane transporter activity"/>
    <property type="evidence" value="ECO:0007669"/>
    <property type="project" value="InterPro"/>
</dbReference>
<keyword evidence="3 8" id="KW-0812">Transmembrane</keyword>
<feature type="transmembrane region" description="Helical" evidence="8">
    <location>
        <begin position="254"/>
        <end position="274"/>
    </location>
</feature>
<dbReference type="CDD" id="cd17321">
    <property type="entry name" value="MFS_MMR_MDR_like"/>
    <property type="match status" value="1"/>
</dbReference>
<evidence type="ECO:0000256" key="4">
    <source>
        <dbReference type="ARBA" id="ARBA00022989"/>
    </source>
</evidence>